<dbReference type="EMBL" id="MLAW01000042">
    <property type="protein sequence ID" value="OJJ22643.1"/>
    <property type="molecule type" value="Genomic_DNA"/>
</dbReference>
<keyword evidence="6" id="KW-0238">DNA-binding</keyword>
<comment type="caution">
    <text evidence="11">The sequence shown here is derived from an EMBL/GenBank/DDBJ whole genome shotgun (WGS) entry which is preliminary data.</text>
</comment>
<dbReference type="InterPro" id="IPR001959">
    <property type="entry name" value="Transposase"/>
</dbReference>
<accession>A0A1L9QMI4</accession>
<protein>
    <submittedName>
        <fullName evidence="11">Transposase</fullName>
    </submittedName>
</protein>
<comment type="similarity">
    <text evidence="1">In the C-terminal section; belongs to the transposase 35 family.</text>
</comment>
<organism evidence="11 12">
    <name type="scientific">Roseofilum reptotaenium AO1-A</name>
    <dbReference type="NCBI Taxonomy" id="1925591"/>
    <lineage>
        <taxon>Bacteria</taxon>
        <taxon>Bacillati</taxon>
        <taxon>Cyanobacteriota</taxon>
        <taxon>Cyanophyceae</taxon>
        <taxon>Desertifilales</taxon>
        <taxon>Desertifilaceae</taxon>
        <taxon>Roseofilum</taxon>
    </lineage>
</organism>
<keyword evidence="4" id="KW-0479">Metal-binding</keyword>
<dbReference type="AlphaFoldDB" id="A0A1L9QMI4"/>
<evidence type="ECO:0000259" key="8">
    <source>
        <dbReference type="Pfam" id="PF01385"/>
    </source>
</evidence>
<evidence type="ECO:0000256" key="2">
    <source>
        <dbReference type="ARBA" id="ARBA00011044"/>
    </source>
</evidence>
<dbReference type="GO" id="GO:0046872">
    <property type="term" value="F:metal ion binding"/>
    <property type="evidence" value="ECO:0007669"/>
    <property type="project" value="UniProtKB-KW"/>
</dbReference>
<dbReference type="InterPro" id="IPR051399">
    <property type="entry name" value="RNA-guided_DNA_endo/Transpos"/>
</dbReference>
<dbReference type="Pfam" id="PF07282">
    <property type="entry name" value="Cas12f1-like_TNB"/>
    <property type="match status" value="1"/>
</dbReference>
<evidence type="ECO:0000256" key="5">
    <source>
        <dbReference type="ARBA" id="ARBA00022833"/>
    </source>
</evidence>
<dbReference type="GO" id="GO:0032196">
    <property type="term" value="P:transposition"/>
    <property type="evidence" value="ECO:0007669"/>
    <property type="project" value="UniProtKB-KW"/>
</dbReference>
<dbReference type="STRING" id="1925591.BI308_19430"/>
<evidence type="ECO:0000256" key="1">
    <source>
        <dbReference type="ARBA" id="ARBA00008761"/>
    </source>
</evidence>
<keyword evidence="12" id="KW-1185">Reference proteome</keyword>
<dbReference type="NCBIfam" id="TIGR01766">
    <property type="entry name" value="IS200/IS605 family accessory protein TnpB-like domain"/>
    <property type="match status" value="1"/>
</dbReference>
<dbReference type="InterPro" id="IPR010095">
    <property type="entry name" value="Cas12f1-like_TNB"/>
</dbReference>
<reference evidence="11" key="1">
    <citation type="submission" date="2016-10" db="EMBL/GenBank/DDBJ databases">
        <title>CRISPR-Cas defence system in Roseofilum reptotaenium: evidence of a bacteriophage-cyanobacterium arms race in the coral black band disease.</title>
        <authorList>
            <person name="Buerger P."/>
            <person name="Wood-Charlson E.M."/>
            <person name="Weynberg K.D."/>
            <person name="Willis B."/>
            <person name="Van Oppen M.J."/>
        </authorList>
    </citation>
    <scope>NUCLEOTIDE SEQUENCE [LARGE SCALE GENOMIC DNA]</scope>
    <source>
        <strain evidence="11">AO1-A</strain>
    </source>
</reference>
<keyword evidence="7" id="KW-0233">DNA recombination</keyword>
<evidence type="ECO:0000256" key="6">
    <source>
        <dbReference type="ARBA" id="ARBA00023125"/>
    </source>
</evidence>
<dbReference type="Pfam" id="PF12323">
    <property type="entry name" value="HTH_OrfB_IS605"/>
    <property type="match status" value="1"/>
</dbReference>
<feature type="domain" description="Transposase putative helix-turn-helix" evidence="10">
    <location>
        <begin position="1"/>
        <end position="28"/>
    </location>
</feature>
<evidence type="ECO:0000259" key="10">
    <source>
        <dbReference type="Pfam" id="PF12323"/>
    </source>
</evidence>
<evidence type="ECO:0000313" key="11">
    <source>
        <dbReference type="EMBL" id="OJJ22643.1"/>
    </source>
</evidence>
<dbReference type="NCBIfam" id="NF040570">
    <property type="entry name" value="guided_TnpB"/>
    <property type="match status" value="1"/>
</dbReference>
<dbReference type="Proteomes" id="UP000183940">
    <property type="component" value="Unassembled WGS sequence"/>
</dbReference>
<evidence type="ECO:0000256" key="7">
    <source>
        <dbReference type="ARBA" id="ARBA00023172"/>
    </source>
</evidence>
<dbReference type="InterPro" id="IPR021027">
    <property type="entry name" value="Transposase_put_HTH"/>
</dbReference>
<evidence type="ECO:0000256" key="4">
    <source>
        <dbReference type="ARBA" id="ARBA00022723"/>
    </source>
</evidence>
<keyword evidence="5" id="KW-0862">Zinc</keyword>
<evidence type="ECO:0000256" key="3">
    <source>
        <dbReference type="ARBA" id="ARBA00022578"/>
    </source>
</evidence>
<evidence type="ECO:0000259" key="9">
    <source>
        <dbReference type="Pfam" id="PF07282"/>
    </source>
</evidence>
<feature type="domain" description="Probable transposase IS891/IS1136/IS1341" evidence="8">
    <location>
        <begin position="144"/>
        <end position="257"/>
    </location>
</feature>
<dbReference type="PANTHER" id="PTHR30405:SF11">
    <property type="entry name" value="RNA-GUIDED DNA ENDONUCLEASE RV2885C-RELATED"/>
    <property type="match status" value="1"/>
</dbReference>
<dbReference type="GO" id="GO:0006310">
    <property type="term" value="P:DNA recombination"/>
    <property type="evidence" value="ECO:0007669"/>
    <property type="project" value="UniProtKB-KW"/>
</dbReference>
<dbReference type="GO" id="GO:0003677">
    <property type="term" value="F:DNA binding"/>
    <property type="evidence" value="ECO:0007669"/>
    <property type="project" value="UniProtKB-KW"/>
</dbReference>
<evidence type="ECO:0000313" key="12">
    <source>
        <dbReference type="Proteomes" id="UP000183940"/>
    </source>
</evidence>
<comment type="similarity">
    <text evidence="2">In the N-terminal section; belongs to the transposase 2 family.</text>
</comment>
<sequence>MAKHAGVARHAYNWGLAICLEAKEKGEKRPSANTLHKRLVAEVKSQYEWYYEVSKCAPQQALRDLDSAFKNFFTVKGRGFPRFKKKGRHDSFYLEGNIQIRGNQIRLPRIGWVKTYEKPLPPILVKSNSNVTISRQANKWLISYKVDVEPEKIDHSKGVVGVDLGVRTLATLSNGVIFPAVHAYRSAKRKLASLSRSVSRKVKGSNNHKKAIKRLAKAHYRVACIRKDATHKLTSYLAKNHSEVVIEDLNVSGMLKNHRLAQAIADGGFYEFRRQLEYKCQWYGSFLTVVDRFFPSSKTCSDCGEIKKDLKLKERMFICPSCSFFLDRDLNAAINLSKACPERSRRAGSSPVSACGVSDKRNAMAKWTQRSRKKTSDYVQLSLGLS</sequence>
<proteinExistence type="inferred from homology"/>
<dbReference type="Pfam" id="PF01385">
    <property type="entry name" value="OrfB_IS605"/>
    <property type="match status" value="1"/>
</dbReference>
<keyword evidence="3" id="KW-0815">Transposition</keyword>
<feature type="domain" description="Cas12f1-like TNB" evidence="9">
    <location>
        <begin position="269"/>
        <end position="336"/>
    </location>
</feature>
<gene>
    <name evidence="11" type="ORF">BI308_19430</name>
</gene>
<name>A0A1L9QMI4_9CYAN</name>
<dbReference type="PANTHER" id="PTHR30405">
    <property type="entry name" value="TRANSPOSASE"/>
    <property type="match status" value="1"/>
</dbReference>